<sequence length="143" mass="15894">MCYTVPGFAMSVMITINLLIMIAAVPQEDQAACTSISYAFRSTGATVGISVAGLIFSKSLDSQLVKRVLSQVSEEHPKKYLLHIIANAEKSSDYINIAPEWVKPVLRTCFHYALKYTYSFAFVSFLLASLCVSICEEYKLFSQ</sequence>
<keyword evidence="9" id="KW-1185">Reference proteome</keyword>
<dbReference type="AlphaFoldDB" id="A0A1B7TEJ4"/>
<evidence type="ECO:0000256" key="7">
    <source>
        <dbReference type="SAM" id="Phobius"/>
    </source>
</evidence>
<keyword evidence="4 7" id="KW-0812">Transmembrane</keyword>
<dbReference type="GO" id="GO:0000329">
    <property type="term" value="C:fungal-type vacuole membrane"/>
    <property type="evidence" value="ECO:0007669"/>
    <property type="project" value="TreeGrafter"/>
</dbReference>
<dbReference type="SUPFAM" id="SSF103473">
    <property type="entry name" value="MFS general substrate transporter"/>
    <property type="match status" value="1"/>
</dbReference>
<comment type="caution">
    <text evidence="8">The sequence shown here is derived from an EMBL/GenBank/DDBJ whole genome shotgun (WGS) entry which is preliminary data.</text>
</comment>
<keyword evidence="6 7" id="KW-0472">Membrane</keyword>
<organism evidence="8 9">
    <name type="scientific">Hanseniaspora valbyensis NRRL Y-1626</name>
    <dbReference type="NCBI Taxonomy" id="766949"/>
    <lineage>
        <taxon>Eukaryota</taxon>
        <taxon>Fungi</taxon>
        <taxon>Dikarya</taxon>
        <taxon>Ascomycota</taxon>
        <taxon>Saccharomycotina</taxon>
        <taxon>Saccharomycetes</taxon>
        <taxon>Saccharomycodales</taxon>
        <taxon>Saccharomycodaceae</taxon>
        <taxon>Hanseniaspora</taxon>
    </lineage>
</organism>
<dbReference type="PANTHER" id="PTHR23501">
    <property type="entry name" value="MAJOR FACILITATOR SUPERFAMILY"/>
    <property type="match status" value="1"/>
</dbReference>
<dbReference type="GO" id="GO:0015174">
    <property type="term" value="F:basic amino acid transmembrane transporter activity"/>
    <property type="evidence" value="ECO:0007669"/>
    <property type="project" value="TreeGrafter"/>
</dbReference>
<dbReference type="PANTHER" id="PTHR23501:SF191">
    <property type="entry name" value="VACUOLAR BASIC AMINO ACID TRANSPORTER 4"/>
    <property type="match status" value="1"/>
</dbReference>
<dbReference type="GO" id="GO:0012505">
    <property type="term" value="C:endomembrane system"/>
    <property type="evidence" value="ECO:0007669"/>
    <property type="project" value="UniProtKB-SubCell"/>
</dbReference>
<name>A0A1B7TEJ4_9ASCO</name>
<accession>A0A1B7TEJ4</accession>
<dbReference type="OrthoDB" id="3437016at2759"/>
<evidence type="ECO:0000256" key="5">
    <source>
        <dbReference type="ARBA" id="ARBA00022989"/>
    </source>
</evidence>
<evidence type="ECO:0000256" key="3">
    <source>
        <dbReference type="ARBA" id="ARBA00022448"/>
    </source>
</evidence>
<gene>
    <name evidence="8" type="ORF">HANVADRAFT_1962</name>
</gene>
<evidence type="ECO:0000256" key="4">
    <source>
        <dbReference type="ARBA" id="ARBA00022692"/>
    </source>
</evidence>
<evidence type="ECO:0000256" key="1">
    <source>
        <dbReference type="ARBA" id="ARBA00004127"/>
    </source>
</evidence>
<dbReference type="InterPro" id="IPR036259">
    <property type="entry name" value="MFS_trans_sf"/>
</dbReference>
<proteinExistence type="inferred from homology"/>
<evidence type="ECO:0000256" key="6">
    <source>
        <dbReference type="ARBA" id="ARBA00023136"/>
    </source>
</evidence>
<dbReference type="Proteomes" id="UP000092321">
    <property type="component" value="Unassembled WGS sequence"/>
</dbReference>
<protein>
    <recommendedName>
        <fullName evidence="10">Major facilitator superfamily (MFS) profile domain-containing protein</fullName>
    </recommendedName>
</protein>
<keyword evidence="5 7" id="KW-1133">Transmembrane helix</keyword>
<comment type="subcellular location">
    <subcellularLocation>
        <location evidence="1">Endomembrane system</location>
        <topology evidence="1">Multi-pass membrane protein</topology>
    </subcellularLocation>
</comment>
<evidence type="ECO:0000256" key="2">
    <source>
        <dbReference type="ARBA" id="ARBA00008335"/>
    </source>
</evidence>
<feature type="transmembrane region" description="Helical" evidence="7">
    <location>
        <begin position="116"/>
        <end position="135"/>
    </location>
</feature>
<evidence type="ECO:0000313" key="9">
    <source>
        <dbReference type="Proteomes" id="UP000092321"/>
    </source>
</evidence>
<evidence type="ECO:0000313" key="8">
    <source>
        <dbReference type="EMBL" id="OBA27130.1"/>
    </source>
</evidence>
<dbReference type="EMBL" id="LXPE01000010">
    <property type="protein sequence ID" value="OBA27130.1"/>
    <property type="molecule type" value="Genomic_DNA"/>
</dbReference>
<feature type="transmembrane region" description="Helical" evidence="7">
    <location>
        <begin position="38"/>
        <end position="56"/>
    </location>
</feature>
<keyword evidence="3" id="KW-0813">Transport</keyword>
<reference evidence="9" key="1">
    <citation type="journal article" date="2016" name="Proc. Natl. Acad. Sci. U.S.A.">
        <title>Comparative genomics of biotechnologically important yeasts.</title>
        <authorList>
            <person name="Riley R."/>
            <person name="Haridas S."/>
            <person name="Wolfe K.H."/>
            <person name="Lopes M.R."/>
            <person name="Hittinger C.T."/>
            <person name="Goeker M."/>
            <person name="Salamov A.A."/>
            <person name="Wisecaver J.H."/>
            <person name="Long T.M."/>
            <person name="Calvey C.H."/>
            <person name="Aerts A.L."/>
            <person name="Barry K.W."/>
            <person name="Choi C."/>
            <person name="Clum A."/>
            <person name="Coughlan A.Y."/>
            <person name="Deshpande S."/>
            <person name="Douglass A.P."/>
            <person name="Hanson S.J."/>
            <person name="Klenk H.-P."/>
            <person name="LaButti K.M."/>
            <person name="Lapidus A."/>
            <person name="Lindquist E.A."/>
            <person name="Lipzen A.M."/>
            <person name="Meier-Kolthoff J.P."/>
            <person name="Ohm R.A."/>
            <person name="Otillar R.P."/>
            <person name="Pangilinan J.L."/>
            <person name="Peng Y."/>
            <person name="Rokas A."/>
            <person name="Rosa C.A."/>
            <person name="Scheuner C."/>
            <person name="Sibirny A.A."/>
            <person name="Slot J.C."/>
            <person name="Stielow J.B."/>
            <person name="Sun H."/>
            <person name="Kurtzman C.P."/>
            <person name="Blackwell M."/>
            <person name="Grigoriev I.V."/>
            <person name="Jeffries T.W."/>
        </authorList>
    </citation>
    <scope>NUCLEOTIDE SEQUENCE [LARGE SCALE GENOMIC DNA]</scope>
    <source>
        <strain evidence="9">NRRL Y-1626</strain>
    </source>
</reference>
<comment type="similarity">
    <text evidence="2">Belongs to the major facilitator superfamily.</text>
</comment>
<feature type="transmembrane region" description="Helical" evidence="7">
    <location>
        <begin position="6"/>
        <end position="26"/>
    </location>
</feature>
<evidence type="ECO:0008006" key="10">
    <source>
        <dbReference type="Google" id="ProtNLM"/>
    </source>
</evidence>